<comment type="caution">
    <text evidence="4">The sequence shown here is derived from an EMBL/GenBank/DDBJ whole genome shotgun (WGS) entry which is preliminary data.</text>
</comment>
<name>A0ABN8K3R2_9HYPH</name>
<evidence type="ECO:0000259" key="3">
    <source>
        <dbReference type="SMART" id="SM00829"/>
    </source>
</evidence>
<dbReference type="SUPFAM" id="SSF50129">
    <property type="entry name" value="GroES-like"/>
    <property type="match status" value="1"/>
</dbReference>
<dbReference type="Pfam" id="PF08240">
    <property type="entry name" value="ADH_N"/>
    <property type="match status" value="1"/>
</dbReference>
<keyword evidence="1" id="KW-0521">NADP</keyword>
<dbReference type="RefSeq" id="WP_254019906.1">
    <property type="nucleotide sequence ID" value="NZ_CAKXZT010000136.1"/>
</dbReference>
<dbReference type="InterPro" id="IPR013154">
    <property type="entry name" value="ADH-like_N"/>
</dbReference>
<dbReference type="SMART" id="SM00829">
    <property type="entry name" value="PKS_ER"/>
    <property type="match status" value="1"/>
</dbReference>
<accession>A0ABN8K3R2</accession>
<sequence>MSAVVRMRRTGDPSVLVLEEEVVGSPGRSQVKLRQEAIGVNYIDAMFRSGAFNANLPFVTGVEASGVITETGANTEGFAVGDRIAYFFAPGAYAEERIIDVAPLVHLPDDVPSEIAAGLLTKGVTAWLAVRKLHEIKAGDRVLVQGATGGVGSLVVRWAKALGATVVAVGSSSKLARISADADHVLASDQASLADRIRAVAPQGVDVVYEFVGKATFAASVQNVRDGGAIFTIGAASGSPEIDGELLAERRLKVSHASAAGTVKDAMLAQAATEVFDQWRDGIFGEIELQRYRLADAGQAHADYIARKIGPNPILVP</sequence>
<protein>
    <submittedName>
        <fullName evidence="4">PKS_ER domain-containing protein</fullName>
    </submittedName>
</protein>
<dbReference type="InterPro" id="IPR013149">
    <property type="entry name" value="ADH-like_C"/>
</dbReference>
<reference evidence="4 5" key="1">
    <citation type="submission" date="2022-03" db="EMBL/GenBank/DDBJ databases">
        <authorList>
            <person name="Brunel B."/>
        </authorList>
    </citation>
    <scope>NUCLEOTIDE SEQUENCE [LARGE SCALE GENOMIC DNA]</scope>
    <source>
        <strain evidence="4">STM5069sample</strain>
    </source>
</reference>
<dbReference type="Proteomes" id="UP001153050">
    <property type="component" value="Unassembled WGS sequence"/>
</dbReference>
<dbReference type="InterPro" id="IPR020843">
    <property type="entry name" value="ER"/>
</dbReference>
<keyword evidence="2" id="KW-0560">Oxidoreductase</keyword>
<proteinExistence type="predicted"/>
<feature type="domain" description="Enoyl reductase (ER)" evidence="3">
    <location>
        <begin position="11"/>
        <end position="309"/>
    </location>
</feature>
<evidence type="ECO:0000256" key="1">
    <source>
        <dbReference type="ARBA" id="ARBA00022857"/>
    </source>
</evidence>
<organism evidence="4 5">
    <name type="scientific">Mesorhizobium escarrei</name>
    <dbReference type="NCBI Taxonomy" id="666018"/>
    <lineage>
        <taxon>Bacteria</taxon>
        <taxon>Pseudomonadati</taxon>
        <taxon>Pseudomonadota</taxon>
        <taxon>Alphaproteobacteria</taxon>
        <taxon>Hyphomicrobiales</taxon>
        <taxon>Phyllobacteriaceae</taxon>
        <taxon>Mesorhizobium</taxon>
    </lineage>
</organism>
<keyword evidence="5" id="KW-1185">Reference proteome</keyword>
<dbReference type="EMBL" id="CAKXZT010000136">
    <property type="protein sequence ID" value="CAH2404140.1"/>
    <property type="molecule type" value="Genomic_DNA"/>
</dbReference>
<gene>
    <name evidence="4" type="ORF">MES5069_400133</name>
</gene>
<dbReference type="Pfam" id="PF00107">
    <property type="entry name" value="ADH_zinc_N"/>
    <property type="match status" value="1"/>
</dbReference>
<dbReference type="Gene3D" id="3.40.50.720">
    <property type="entry name" value="NAD(P)-binding Rossmann-like Domain"/>
    <property type="match status" value="1"/>
</dbReference>
<dbReference type="InterPro" id="IPR011032">
    <property type="entry name" value="GroES-like_sf"/>
</dbReference>
<dbReference type="Gene3D" id="3.90.180.10">
    <property type="entry name" value="Medium-chain alcohol dehydrogenases, catalytic domain"/>
    <property type="match status" value="1"/>
</dbReference>
<evidence type="ECO:0000256" key="2">
    <source>
        <dbReference type="ARBA" id="ARBA00023002"/>
    </source>
</evidence>
<dbReference type="PANTHER" id="PTHR48106">
    <property type="entry name" value="QUINONE OXIDOREDUCTASE PIG3-RELATED"/>
    <property type="match status" value="1"/>
</dbReference>
<evidence type="ECO:0000313" key="5">
    <source>
        <dbReference type="Proteomes" id="UP001153050"/>
    </source>
</evidence>
<evidence type="ECO:0000313" key="4">
    <source>
        <dbReference type="EMBL" id="CAH2404140.1"/>
    </source>
</evidence>
<dbReference type="InterPro" id="IPR036291">
    <property type="entry name" value="NAD(P)-bd_dom_sf"/>
</dbReference>
<dbReference type="SUPFAM" id="SSF51735">
    <property type="entry name" value="NAD(P)-binding Rossmann-fold domains"/>
    <property type="match status" value="1"/>
</dbReference>
<dbReference type="PANTHER" id="PTHR48106:SF13">
    <property type="entry name" value="QUINONE OXIDOREDUCTASE-RELATED"/>
    <property type="match status" value="1"/>
</dbReference>